<dbReference type="InterPro" id="IPR036271">
    <property type="entry name" value="Tet_transcr_reg_TetR-rel_C_sf"/>
</dbReference>
<keyword evidence="4" id="KW-0804">Transcription</keyword>
<dbReference type="SUPFAM" id="SSF46689">
    <property type="entry name" value="Homeodomain-like"/>
    <property type="match status" value="1"/>
</dbReference>
<dbReference type="Pfam" id="PF00440">
    <property type="entry name" value="TetR_N"/>
    <property type="match status" value="1"/>
</dbReference>
<accession>A0A7S8MW43</accession>
<keyword evidence="8" id="KW-1185">Reference proteome</keyword>
<feature type="DNA-binding region" description="H-T-H motif" evidence="5">
    <location>
        <begin position="33"/>
        <end position="52"/>
    </location>
</feature>
<evidence type="ECO:0000256" key="5">
    <source>
        <dbReference type="PROSITE-ProRule" id="PRU00335"/>
    </source>
</evidence>
<evidence type="ECO:0000313" key="8">
    <source>
        <dbReference type="Proteomes" id="UP000594480"/>
    </source>
</evidence>
<dbReference type="KEGG" id="msf:IT882_13985"/>
<proteinExistence type="predicted"/>
<dbReference type="Gene3D" id="1.10.357.10">
    <property type="entry name" value="Tetracycline Repressor, domain 2"/>
    <property type="match status" value="1"/>
</dbReference>
<sequence length="195" mass="21451">MPKISDARRDARRAEILDAALRCFSRSGYQRTSMADIITESGLSAGAIYGYFASKQDLVLAVASRLLEERRADVESAARDHPLSPAEIALTLIRGVRTQMPMDVLLQIWAEASVDPGMRRLIESTLGRLRATVRQSLLAWALTQPGRIPDPAAWSTATAPVLLSLIPGFVLQRVLLDGFDEDAFLRAVPMLILHD</sequence>
<gene>
    <name evidence="7" type="ORF">IT882_13985</name>
</gene>
<keyword evidence="3 5" id="KW-0238">DNA-binding</keyword>
<keyword evidence="2" id="KW-0805">Transcription regulation</keyword>
<dbReference type="PROSITE" id="PS01081">
    <property type="entry name" value="HTH_TETR_1"/>
    <property type="match status" value="1"/>
</dbReference>
<evidence type="ECO:0000256" key="4">
    <source>
        <dbReference type="ARBA" id="ARBA00023163"/>
    </source>
</evidence>
<evidence type="ECO:0000256" key="3">
    <source>
        <dbReference type="ARBA" id="ARBA00023125"/>
    </source>
</evidence>
<dbReference type="InterPro" id="IPR050109">
    <property type="entry name" value="HTH-type_TetR-like_transc_reg"/>
</dbReference>
<dbReference type="PANTHER" id="PTHR30055">
    <property type="entry name" value="HTH-TYPE TRANSCRIPTIONAL REGULATOR RUTR"/>
    <property type="match status" value="1"/>
</dbReference>
<dbReference type="AlphaFoldDB" id="A0A7S8MW43"/>
<dbReference type="InterPro" id="IPR009057">
    <property type="entry name" value="Homeodomain-like_sf"/>
</dbReference>
<evidence type="ECO:0000256" key="1">
    <source>
        <dbReference type="ARBA" id="ARBA00022491"/>
    </source>
</evidence>
<keyword evidence="1" id="KW-0678">Repressor</keyword>
<dbReference type="SUPFAM" id="SSF48498">
    <property type="entry name" value="Tetracyclin repressor-like, C-terminal domain"/>
    <property type="match status" value="1"/>
</dbReference>
<feature type="domain" description="HTH tetR-type" evidence="6">
    <location>
        <begin position="10"/>
        <end position="70"/>
    </location>
</feature>
<protein>
    <submittedName>
        <fullName evidence="7">TetR/AcrR family transcriptional regulator</fullName>
    </submittedName>
</protein>
<dbReference type="GO" id="GO:0003700">
    <property type="term" value="F:DNA-binding transcription factor activity"/>
    <property type="evidence" value="ECO:0007669"/>
    <property type="project" value="TreeGrafter"/>
</dbReference>
<evidence type="ECO:0000256" key="2">
    <source>
        <dbReference type="ARBA" id="ARBA00023015"/>
    </source>
</evidence>
<dbReference type="InterPro" id="IPR039538">
    <property type="entry name" value="BetI_C"/>
</dbReference>
<dbReference type="RefSeq" id="WP_195692347.1">
    <property type="nucleotide sequence ID" value="NZ_CP064760.1"/>
</dbReference>
<organism evidence="7 8">
    <name type="scientific">Microbacterium schleiferi</name>
    <dbReference type="NCBI Taxonomy" id="69362"/>
    <lineage>
        <taxon>Bacteria</taxon>
        <taxon>Bacillati</taxon>
        <taxon>Actinomycetota</taxon>
        <taxon>Actinomycetes</taxon>
        <taxon>Micrococcales</taxon>
        <taxon>Microbacteriaceae</taxon>
        <taxon>Microbacterium</taxon>
    </lineage>
</organism>
<dbReference type="GO" id="GO:0000976">
    <property type="term" value="F:transcription cis-regulatory region binding"/>
    <property type="evidence" value="ECO:0007669"/>
    <property type="project" value="TreeGrafter"/>
</dbReference>
<dbReference type="PRINTS" id="PR00455">
    <property type="entry name" value="HTHTETR"/>
</dbReference>
<reference evidence="7 8" key="1">
    <citation type="submission" date="2020-11" db="EMBL/GenBank/DDBJ databases">
        <title>Amino acid is mineralized and recycled by bacteria in oceanic microbiome.</title>
        <authorList>
            <person name="Zheng L.Y."/>
        </authorList>
    </citation>
    <scope>NUCLEOTIDE SEQUENCE [LARGE SCALE GENOMIC DNA]</scope>
    <source>
        <strain evidence="7 8">A32-1</strain>
    </source>
</reference>
<evidence type="ECO:0000259" key="6">
    <source>
        <dbReference type="PROSITE" id="PS50977"/>
    </source>
</evidence>
<dbReference type="EMBL" id="CP064760">
    <property type="protein sequence ID" value="QPE04269.1"/>
    <property type="molecule type" value="Genomic_DNA"/>
</dbReference>
<dbReference type="PANTHER" id="PTHR30055:SF234">
    <property type="entry name" value="HTH-TYPE TRANSCRIPTIONAL REGULATOR BETI"/>
    <property type="match status" value="1"/>
</dbReference>
<dbReference type="Proteomes" id="UP000594480">
    <property type="component" value="Chromosome"/>
</dbReference>
<dbReference type="PROSITE" id="PS50977">
    <property type="entry name" value="HTH_TETR_2"/>
    <property type="match status" value="1"/>
</dbReference>
<evidence type="ECO:0000313" key="7">
    <source>
        <dbReference type="EMBL" id="QPE04269.1"/>
    </source>
</evidence>
<name>A0A7S8MW43_9MICO</name>
<dbReference type="Pfam" id="PF13977">
    <property type="entry name" value="TetR_C_6"/>
    <property type="match status" value="1"/>
</dbReference>
<dbReference type="InterPro" id="IPR023772">
    <property type="entry name" value="DNA-bd_HTH_TetR-type_CS"/>
</dbReference>
<dbReference type="InterPro" id="IPR001647">
    <property type="entry name" value="HTH_TetR"/>
</dbReference>